<evidence type="ECO:0008006" key="3">
    <source>
        <dbReference type="Google" id="ProtNLM"/>
    </source>
</evidence>
<proteinExistence type="predicted"/>
<sequence>MSNTLTGLVPTIYNALDVVSRELVGFIPAVSSDMTFARAAVGQTVTSPVTNGAVATDITPGVTSPNDGDQQVGGVSLTINKARRVPIRWNGEEKLGLDNNGASFNVILRDQMAQGMRTLVNEVEADLAAVAINASRAYGTPGTTPFASNLADSAQLRRILSDNGAPLGDLQMVIDTSAGANMRTLTQLSKANEANDDSLLRRGVLLDVHGFAIRESAQIKTPIIGSAAAATTNTAGYAVGATAIVLASAGTGGVLAGDIITFAGDSNKYVVAAGDTDVSNGGTITLAAPGLRKAIPAAATAVTVVSASTRSAAFARSAIALATRAPALPPQGDSAIDRMLVTDPISGLTFEVAMYAQYRQMQYEVSLAWGTKAVKSEHIVSLLG</sequence>
<name>A0A239BSK5_9PSED</name>
<dbReference type="RefSeq" id="WP_042125043.1">
    <property type="nucleotide sequence ID" value="NZ_FZOL01000003.1"/>
</dbReference>
<evidence type="ECO:0000313" key="1">
    <source>
        <dbReference type="EMBL" id="SNS10388.1"/>
    </source>
</evidence>
<dbReference type="OrthoDB" id="3078155at2"/>
<dbReference type="STRING" id="1215104.GCA_000730585_02810"/>
<keyword evidence="2" id="KW-1185">Reference proteome</keyword>
<dbReference type="EMBL" id="FZOL01000003">
    <property type="protein sequence ID" value="SNS10388.1"/>
    <property type="molecule type" value="Genomic_DNA"/>
</dbReference>
<accession>A0A239BSK5</accession>
<organism evidence="1 2">
    <name type="scientific">Pseudomonas japonica</name>
    <dbReference type="NCBI Taxonomy" id="256466"/>
    <lineage>
        <taxon>Bacteria</taxon>
        <taxon>Pseudomonadati</taxon>
        <taxon>Pseudomonadota</taxon>
        <taxon>Gammaproteobacteria</taxon>
        <taxon>Pseudomonadales</taxon>
        <taxon>Pseudomonadaceae</taxon>
        <taxon>Pseudomonas</taxon>
    </lineage>
</organism>
<reference evidence="2" key="1">
    <citation type="submission" date="2017-06" db="EMBL/GenBank/DDBJ databases">
        <authorList>
            <person name="Varghese N."/>
            <person name="Submissions S."/>
        </authorList>
    </citation>
    <scope>NUCLEOTIDE SEQUENCE [LARGE SCALE GENOMIC DNA]</scope>
    <source>
        <strain evidence="2">DSM 22348</strain>
    </source>
</reference>
<dbReference type="Proteomes" id="UP000198407">
    <property type="component" value="Unassembled WGS sequence"/>
</dbReference>
<dbReference type="AlphaFoldDB" id="A0A239BSK5"/>
<evidence type="ECO:0000313" key="2">
    <source>
        <dbReference type="Proteomes" id="UP000198407"/>
    </source>
</evidence>
<gene>
    <name evidence="1" type="ORF">SAMN05444352_103149</name>
</gene>
<protein>
    <recommendedName>
        <fullName evidence="3">P22 coat protein-gene protein 5</fullName>
    </recommendedName>
</protein>